<name>A0A840ZM52_9HYPH</name>
<proteinExistence type="predicted"/>
<evidence type="ECO:0000313" key="2">
    <source>
        <dbReference type="Proteomes" id="UP000583454"/>
    </source>
</evidence>
<dbReference type="Proteomes" id="UP000583454">
    <property type="component" value="Unassembled WGS sequence"/>
</dbReference>
<evidence type="ECO:0000313" key="1">
    <source>
        <dbReference type="EMBL" id="MBB5758676.1"/>
    </source>
</evidence>
<dbReference type="AlphaFoldDB" id="A0A840ZM52"/>
<comment type="caution">
    <text evidence="1">The sequence shown here is derived from an EMBL/GenBank/DDBJ whole genome shotgun (WGS) entry which is preliminary data.</text>
</comment>
<accession>A0A840ZM52</accession>
<protein>
    <submittedName>
        <fullName evidence="1">Uncharacterized protein</fullName>
    </submittedName>
</protein>
<dbReference type="EMBL" id="JACHOP010000016">
    <property type="protein sequence ID" value="MBB5758676.1"/>
    <property type="molecule type" value="Genomic_DNA"/>
</dbReference>
<sequence>MAKMDGKERYAFVAGVVEGLAMARYMRDGKKPEGMKCLYDWFYKDQSTIDTVYAAFQRYPDYPPGTVVSVLAKKTCGE</sequence>
<keyword evidence="2" id="KW-1185">Reference proteome</keyword>
<reference evidence="1 2" key="1">
    <citation type="submission" date="2020-08" db="EMBL/GenBank/DDBJ databases">
        <title>Genomic Encyclopedia of Type Strains, Phase IV (KMG-IV): sequencing the most valuable type-strain genomes for metagenomic binning, comparative biology and taxonomic classification.</title>
        <authorList>
            <person name="Goeker M."/>
        </authorList>
    </citation>
    <scope>NUCLEOTIDE SEQUENCE [LARGE SCALE GENOMIC DNA]</scope>
    <source>
        <strain evidence="1 2">DSM 2163</strain>
    </source>
</reference>
<dbReference type="RefSeq" id="WP_183571314.1">
    <property type="nucleotide sequence ID" value="NZ_JACHOP010000016.1"/>
</dbReference>
<gene>
    <name evidence="1" type="ORF">HNR00_003399</name>
</gene>
<organism evidence="1 2">
    <name type="scientific">Methylorubrum rhodinum</name>
    <dbReference type="NCBI Taxonomy" id="29428"/>
    <lineage>
        <taxon>Bacteria</taxon>
        <taxon>Pseudomonadati</taxon>
        <taxon>Pseudomonadota</taxon>
        <taxon>Alphaproteobacteria</taxon>
        <taxon>Hyphomicrobiales</taxon>
        <taxon>Methylobacteriaceae</taxon>
        <taxon>Methylorubrum</taxon>
    </lineage>
</organism>